<name>A0A381S983_9ZZZZ</name>
<reference evidence="2" key="1">
    <citation type="submission" date="2018-05" db="EMBL/GenBank/DDBJ databases">
        <authorList>
            <person name="Lanie J.A."/>
            <person name="Ng W.-L."/>
            <person name="Kazmierczak K.M."/>
            <person name="Andrzejewski T.M."/>
            <person name="Davidsen T.M."/>
            <person name="Wayne K.J."/>
            <person name="Tettelin H."/>
            <person name="Glass J.I."/>
            <person name="Rusch D."/>
            <person name="Podicherti R."/>
            <person name="Tsui H.-C.T."/>
            <person name="Winkler M.E."/>
        </authorList>
    </citation>
    <scope>NUCLEOTIDE SEQUENCE</scope>
</reference>
<feature type="compositionally biased region" description="Acidic residues" evidence="1">
    <location>
        <begin position="158"/>
        <end position="172"/>
    </location>
</feature>
<feature type="region of interest" description="Disordered" evidence="1">
    <location>
        <begin position="153"/>
        <end position="172"/>
    </location>
</feature>
<organism evidence="2">
    <name type="scientific">marine metagenome</name>
    <dbReference type="NCBI Taxonomy" id="408172"/>
    <lineage>
        <taxon>unclassified sequences</taxon>
        <taxon>metagenomes</taxon>
        <taxon>ecological metagenomes</taxon>
    </lineage>
</organism>
<gene>
    <name evidence="2" type="ORF">METZ01_LOCUS51661</name>
</gene>
<proteinExistence type="predicted"/>
<protein>
    <submittedName>
        <fullName evidence="2">Uncharacterized protein</fullName>
    </submittedName>
</protein>
<dbReference type="AlphaFoldDB" id="A0A381S983"/>
<evidence type="ECO:0000313" key="2">
    <source>
        <dbReference type="EMBL" id="SUZ98807.1"/>
    </source>
</evidence>
<sequence length="172" mass="19586">MDIEELHHYECKNPKCDRTYALRGVVLTGTLNRPTCDRSKVIDVMVNRNTRETVKKRVVYYTCGPRPCRRSREDICHCGTPFDWPTRPADVSKDDVSPEFQDLLDRMWFDEDFASGVRKTARDYSNGIRSGRVGTSVEPDLIELEIEVAVSDAGSEVGDLDEDLPEEEELVA</sequence>
<evidence type="ECO:0000256" key="1">
    <source>
        <dbReference type="SAM" id="MobiDB-lite"/>
    </source>
</evidence>
<accession>A0A381S983</accession>
<dbReference type="EMBL" id="UINC01002640">
    <property type="protein sequence ID" value="SUZ98807.1"/>
    <property type="molecule type" value="Genomic_DNA"/>
</dbReference>